<gene>
    <name evidence="2" type="ORF">GCM10022267_25780</name>
</gene>
<dbReference type="Proteomes" id="UP001500711">
    <property type="component" value="Unassembled WGS sequence"/>
</dbReference>
<sequence length="103" mass="11145">MTPIVTPARVIVGLLTIVTFSDVWPQASPLAGGLLALVAGGYVLGCAAFPYRKCRACRGMGRHTSGVFGGIRLCKRCDGNGLQLRAGRHVWNAINRHRSRRSR</sequence>
<evidence type="ECO:0000313" key="2">
    <source>
        <dbReference type="EMBL" id="GAA3638122.1"/>
    </source>
</evidence>
<name>A0ABP7AQ74_9PSEU</name>
<feature type="transmembrane region" description="Helical" evidence="1">
    <location>
        <begin position="30"/>
        <end position="51"/>
    </location>
</feature>
<dbReference type="RefSeq" id="WP_346129903.1">
    <property type="nucleotide sequence ID" value="NZ_BAABBE010000006.1"/>
</dbReference>
<organism evidence="2 3">
    <name type="scientific">Lentzea roselyniae</name>
    <dbReference type="NCBI Taxonomy" id="531940"/>
    <lineage>
        <taxon>Bacteria</taxon>
        <taxon>Bacillati</taxon>
        <taxon>Actinomycetota</taxon>
        <taxon>Actinomycetes</taxon>
        <taxon>Pseudonocardiales</taxon>
        <taxon>Pseudonocardiaceae</taxon>
        <taxon>Lentzea</taxon>
    </lineage>
</organism>
<protein>
    <submittedName>
        <fullName evidence="2">Uncharacterized protein</fullName>
    </submittedName>
</protein>
<accession>A0ABP7AQ74</accession>
<proteinExistence type="predicted"/>
<reference evidence="3" key="1">
    <citation type="journal article" date="2019" name="Int. J. Syst. Evol. Microbiol.">
        <title>The Global Catalogue of Microorganisms (GCM) 10K type strain sequencing project: providing services to taxonomists for standard genome sequencing and annotation.</title>
        <authorList>
            <consortium name="The Broad Institute Genomics Platform"/>
            <consortium name="The Broad Institute Genome Sequencing Center for Infectious Disease"/>
            <person name="Wu L."/>
            <person name="Ma J."/>
        </authorList>
    </citation>
    <scope>NUCLEOTIDE SEQUENCE [LARGE SCALE GENOMIC DNA]</scope>
    <source>
        <strain evidence="3">JCM 17494</strain>
    </source>
</reference>
<dbReference type="EMBL" id="BAABBE010000006">
    <property type="protein sequence ID" value="GAA3638122.1"/>
    <property type="molecule type" value="Genomic_DNA"/>
</dbReference>
<keyword evidence="1" id="KW-1133">Transmembrane helix</keyword>
<evidence type="ECO:0000313" key="3">
    <source>
        <dbReference type="Proteomes" id="UP001500711"/>
    </source>
</evidence>
<comment type="caution">
    <text evidence="2">The sequence shown here is derived from an EMBL/GenBank/DDBJ whole genome shotgun (WGS) entry which is preliminary data.</text>
</comment>
<keyword evidence="1" id="KW-0812">Transmembrane</keyword>
<evidence type="ECO:0000256" key="1">
    <source>
        <dbReference type="SAM" id="Phobius"/>
    </source>
</evidence>
<keyword evidence="1" id="KW-0472">Membrane</keyword>
<keyword evidence="3" id="KW-1185">Reference proteome</keyword>